<organism evidence="1 2">
    <name type="scientific">Persea americana</name>
    <name type="common">Avocado</name>
    <dbReference type="NCBI Taxonomy" id="3435"/>
    <lineage>
        <taxon>Eukaryota</taxon>
        <taxon>Viridiplantae</taxon>
        <taxon>Streptophyta</taxon>
        <taxon>Embryophyta</taxon>
        <taxon>Tracheophyta</taxon>
        <taxon>Spermatophyta</taxon>
        <taxon>Magnoliopsida</taxon>
        <taxon>Magnoliidae</taxon>
        <taxon>Laurales</taxon>
        <taxon>Lauraceae</taxon>
        <taxon>Persea</taxon>
    </lineage>
</organism>
<reference evidence="1 2" key="1">
    <citation type="journal article" date="2022" name="Hortic Res">
        <title>A haplotype resolved chromosomal level avocado genome allows analysis of novel avocado genes.</title>
        <authorList>
            <person name="Nath O."/>
            <person name="Fletcher S.J."/>
            <person name="Hayward A."/>
            <person name="Shaw L.M."/>
            <person name="Masouleh A.K."/>
            <person name="Furtado A."/>
            <person name="Henry R.J."/>
            <person name="Mitter N."/>
        </authorList>
    </citation>
    <scope>NUCLEOTIDE SEQUENCE [LARGE SCALE GENOMIC DNA]</scope>
    <source>
        <strain evidence="2">cv. Hass</strain>
    </source>
</reference>
<dbReference type="EMBL" id="CM056810">
    <property type="protein sequence ID" value="KAJ8645231.1"/>
    <property type="molecule type" value="Genomic_DNA"/>
</dbReference>
<gene>
    <name evidence="1" type="ORF">MRB53_006979</name>
</gene>
<keyword evidence="2" id="KW-1185">Reference proteome</keyword>
<evidence type="ECO:0000313" key="2">
    <source>
        <dbReference type="Proteomes" id="UP001234297"/>
    </source>
</evidence>
<accession>A0ACC2MIM1</accession>
<protein>
    <submittedName>
        <fullName evidence="1">Uncharacterized protein</fullName>
    </submittedName>
</protein>
<proteinExistence type="predicted"/>
<sequence>MNTHKFVFHQDKHDSFTNHYSLDIPKHTFQNLGSRQLWNGGVYFQSTSPEDFIHQNVSQRHNSVEGGSPQLELMPANPSCSPLSCFQSQSMPFYVSNGYQGFPPCVYQFGPLPLTPQFSPGHSTEFPSHGPSEATSPVTFTKQSDLVSHPSNTLQPVLKLPSYGNPNTRASSSCGGIDSTCFQGSEFLPFVQSQMTSDDAILDRRSLTSAEGIPNSSVVCNPFSSTIKQSNVQPTPEKQPPKPSGGVTAGNVSPRAAVPNKTRIRWTQDLHDRFVESVNRLGGPDKATPKGIVKMMEYDGLTILHVKSHLQKYRIAKCIPDSTEANYERRTSVNDNPQLDQKDGMNSIEALRMQLDVQRLLNEQLDAQRKLQMQIEAQGKQLEKMIQQQQETRRYLLETQKLDMLFPDEQTVSTEDVQASEVEGFDNTHFPSKIS</sequence>
<dbReference type="Proteomes" id="UP001234297">
    <property type="component" value="Chromosome 2"/>
</dbReference>
<evidence type="ECO:0000313" key="1">
    <source>
        <dbReference type="EMBL" id="KAJ8645231.1"/>
    </source>
</evidence>
<name>A0ACC2MIM1_PERAE</name>
<comment type="caution">
    <text evidence="1">The sequence shown here is derived from an EMBL/GenBank/DDBJ whole genome shotgun (WGS) entry which is preliminary data.</text>
</comment>